<dbReference type="STRING" id="652787.SAMN05216490_2704"/>
<accession>A0A1H1YEM5</accession>
<keyword evidence="3" id="KW-1185">Reference proteome</keyword>
<evidence type="ECO:0000313" key="3">
    <source>
        <dbReference type="Proteomes" id="UP000199679"/>
    </source>
</evidence>
<evidence type="ECO:0000259" key="1">
    <source>
        <dbReference type="Pfam" id="PF01156"/>
    </source>
</evidence>
<dbReference type="GO" id="GO:0016799">
    <property type="term" value="F:hydrolase activity, hydrolyzing N-glycosyl compounds"/>
    <property type="evidence" value="ECO:0007669"/>
    <property type="project" value="InterPro"/>
</dbReference>
<proteinExistence type="predicted"/>
<name>A0A1H1YEM5_MUCMA</name>
<dbReference type="InterPro" id="IPR036452">
    <property type="entry name" value="Ribo_hydro-like"/>
</dbReference>
<organism evidence="2 3">
    <name type="scientific">Mucilaginibacter mallensis</name>
    <dbReference type="NCBI Taxonomy" id="652787"/>
    <lineage>
        <taxon>Bacteria</taxon>
        <taxon>Pseudomonadati</taxon>
        <taxon>Bacteroidota</taxon>
        <taxon>Sphingobacteriia</taxon>
        <taxon>Sphingobacteriales</taxon>
        <taxon>Sphingobacteriaceae</taxon>
        <taxon>Mucilaginibacter</taxon>
    </lineage>
</organism>
<dbReference type="Proteomes" id="UP000199679">
    <property type="component" value="Chromosome I"/>
</dbReference>
<evidence type="ECO:0000313" key="2">
    <source>
        <dbReference type="EMBL" id="SDT19466.1"/>
    </source>
</evidence>
<keyword evidence="2" id="KW-0378">Hydrolase</keyword>
<dbReference type="OrthoDB" id="128573at2"/>
<dbReference type="SUPFAM" id="SSF53590">
    <property type="entry name" value="Nucleoside hydrolase"/>
    <property type="match status" value="1"/>
</dbReference>
<feature type="domain" description="Inosine/uridine-preferring nucleoside hydrolase" evidence="1">
    <location>
        <begin position="40"/>
        <end position="283"/>
    </location>
</feature>
<sequence length="339" mass="37619">MRHTTTNKLPGVVKQVVLIIISLYAISTHAQASKGKSVHVIFDTDMATDYDDIGAITLLHYYADQGKVNILATIASTKYPRVAGVLSVMNTYFNRPDIPIGVPTGAASADPDWQKWSDTLVAKYPHKIRSNDEAMDAVKLYRKILAKQPDNSVAIITIGFFTNVANLLRSAADEYSPLSGQQLVDKKVIKMVSMAGKFPVGWEYNMDNDSLASKCVFSHFTKPIIFSGFEIGEKIHTGIPLIHNEKIINDPVKDVFRISIPQAKEDVNGRMSWDETAVYIAVNGPAPYYKLVPGKIQLNANGSDNWVETGNQYYLLAIRPPSEMEAIINNILIYQPTKK</sequence>
<dbReference type="Pfam" id="PF01156">
    <property type="entry name" value="IU_nuc_hydro"/>
    <property type="match status" value="1"/>
</dbReference>
<dbReference type="AlphaFoldDB" id="A0A1H1YEM5"/>
<dbReference type="RefSeq" id="WP_091373579.1">
    <property type="nucleotide sequence ID" value="NZ_LT629740.1"/>
</dbReference>
<gene>
    <name evidence="2" type="ORF">SAMN05216490_2704</name>
</gene>
<reference evidence="2 3" key="1">
    <citation type="submission" date="2016-10" db="EMBL/GenBank/DDBJ databases">
        <authorList>
            <person name="de Groot N.N."/>
        </authorList>
    </citation>
    <scope>NUCLEOTIDE SEQUENCE [LARGE SCALE GENOMIC DNA]</scope>
    <source>
        <strain evidence="2 3">MP1X4</strain>
    </source>
</reference>
<protein>
    <submittedName>
        <fullName evidence="2">Inosine-uridine preferring nucleoside hydrolase</fullName>
    </submittedName>
</protein>
<dbReference type="PANTHER" id="PTHR43264:SF1">
    <property type="entry name" value="INOSINE_URIDINE-PREFERRING NUCLEOSIDE HYDROLASE DOMAIN-CONTAINING PROTEIN"/>
    <property type="match status" value="1"/>
</dbReference>
<dbReference type="EMBL" id="LT629740">
    <property type="protein sequence ID" value="SDT19466.1"/>
    <property type="molecule type" value="Genomic_DNA"/>
</dbReference>
<dbReference type="InterPro" id="IPR001910">
    <property type="entry name" value="Inosine/uridine_hydrolase_dom"/>
</dbReference>
<dbReference type="Gene3D" id="3.90.245.10">
    <property type="entry name" value="Ribonucleoside hydrolase-like"/>
    <property type="match status" value="1"/>
</dbReference>
<dbReference type="PANTHER" id="PTHR43264">
    <property type="match status" value="1"/>
</dbReference>